<dbReference type="InterPro" id="IPR001279">
    <property type="entry name" value="Metallo-B-lactamas"/>
</dbReference>
<dbReference type="RefSeq" id="WP_205120917.1">
    <property type="nucleotide sequence ID" value="NZ_JAFBCM010000001.1"/>
</dbReference>
<evidence type="ECO:0000313" key="2">
    <source>
        <dbReference type="EMBL" id="MFC3763888.1"/>
    </source>
</evidence>
<dbReference type="EMBL" id="JBHRZH010000021">
    <property type="protein sequence ID" value="MFC3763888.1"/>
    <property type="molecule type" value="Genomic_DNA"/>
</dbReference>
<evidence type="ECO:0000259" key="1">
    <source>
        <dbReference type="SMART" id="SM00849"/>
    </source>
</evidence>
<dbReference type="InterPro" id="IPR036866">
    <property type="entry name" value="RibonucZ/Hydroxyglut_hydro"/>
</dbReference>
<dbReference type="Pfam" id="PF00753">
    <property type="entry name" value="Lactamase_B"/>
    <property type="match status" value="1"/>
</dbReference>
<gene>
    <name evidence="2" type="ORF">ACFOUW_23820</name>
</gene>
<feature type="domain" description="Metallo-beta-lactamase" evidence="1">
    <location>
        <begin position="26"/>
        <end position="183"/>
    </location>
</feature>
<dbReference type="PANTHER" id="PTHR42951">
    <property type="entry name" value="METALLO-BETA-LACTAMASE DOMAIN-CONTAINING"/>
    <property type="match status" value="1"/>
</dbReference>
<comment type="caution">
    <text evidence="2">The sequence shown here is derived from an EMBL/GenBank/DDBJ whole genome shotgun (WGS) entry which is preliminary data.</text>
</comment>
<sequence>MTSAGGQRGWVEVGERCWARTYGPFDTTVGVVAGAGGLLVVDTLGSPEQGAELAHDLPVEGEVRWVVNTHGHIGHIGGNAAFPDVERWQHETLAEREGTRSFASVAYVDLGDRLVELAHPGRGHTEGDVVVRVPDANVLFTGDVVIQNGPPAYGADSFPMDWPKALDVVLGLLTETTVAVPGHGSPTDRDFVTDLVAEVSAVADAIQHLVSTGVQPADALAATDWPFPRETLVEAIRRGYEHLGGPTPPRLPLLPA</sequence>
<reference evidence="3" key="1">
    <citation type="journal article" date="2019" name="Int. J. Syst. Evol. Microbiol.">
        <title>The Global Catalogue of Microorganisms (GCM) 10K type strain sequencing project: providing services to taxonomists for standard genome sequencing and annotation.</title>
        <authorList>
            <consortium name="The Broad Institute Genomics Platform"/>
            <consortium name="The Broad Institute Genome Sequencing Center for Infectious Disease"/>
            <person name="Wu L."/>
            <person name="Ma J."/>
        </authorList>
    </citation>
    <scope>NUCLEOTIDE SEQUENCE [LARGE SCALE GENOMIC DNA]</scope>
    <source>
        <strain evidence="3">CGMCC 4.7241</strain>
    </source>
</reference>
<keyword evidence="3" id="KW-1185">Reference proteome</keyword>
<protein>
    <submittedName>
        <fullName evidence="2">MBL fold metallo-hydrolase</fullName>
    </submittedName>
</protein>
<dbReference type="SUPFAM" id="SSF56281">
    <property type="entry name" value="Metallo-hydrolase/oxidoreductase"/>
    <property type="match status" value="1"/>
</dbReference>
<dbReference type="Gene3D" id="3.60.15.10">
    <property type="entry name" value="Ribonuclease Z/Hydroxyacylglutathione hydrolase-like"/>
    <property type="match status" value="1"/>
</dbReference>
<dbReference type="InterPro" id="IPR050855">
    <property type="entry name" value="NDM-1-like"/>
</dbReference>
<dbReference type="PANTHER" id="PTHR42951:SF4">
    <property type="entry name" value="ACYL-COENZYME A THIOESTERASE MBLAC2"/>
    <property type="match status" value="1"/>
</dbReference>
<dbReference type="SMART" id="SM00849">
    <property type="entry name" value="Lactamase_B"/>
    <property type="match status" value="1"/>
</dbReference>
<accession>A0ABV7YFF0</accession>
<proteinExistence type="predicted"/>
<evidence type="ECO:0000313" key="3">
    <source>
        <dbReference type="Proteomes" id="UP001595699"/>
    </source>
</evidence>
<name>A0ABV7YFF0_9ACTN</name>
<organism evidence="2 3">
    <name type="scientific">Tenggerimyces flavus</name>
    <dbReference type="NCBI Taxonomy" id="1708749"/>
    <lineage>
        <taxon>Bacteria</taxon>
        <taxon>Bacillati</taxon>
        <taxon>Actinomycetota</taxon>
        <taxon>Actinomycetes</taxon>
        <taxon>Propionibacteriales</taxon>
        <taxon>Nocardioidaceae</taxon>
        <taxon>Tenggerimyces</taxon>
    </lineage>
</organism>
<dbReference type="Proteomes" id="UP001595699">
    <property type="component" value="Unassembled WGS sequence"/>
</dbReference>